<evidence type="ECO:0000256" key="7">
    <source>
        <dbReference type="ARBA" id="ARBA00063755"/>
    </source>
</evidence>
<feature type="binding site" evidence="8">
    <location>
        <position position="35"/>
    </location>
    <ligand>
        <name>Fe cation</name>
        <dbReference type="ChEBI" id="CHEBI:24875"/>
    </ligand>
</feature>
<evidence type="ECO:0000313" key="11">
    <source>
        <dbReference type="Proteomes" id="UP000092377"/>
    </source>
</evidence>
<dbReference type="PANTHER" id="PTHR10072">
    <property type="entry name" value="IRON-SULFUR CLUSTER ASSEMBLY PROTEIN"/>
    <property type="match status" value="1"/>
</dbReference>
<dbReference type="PROSITE" id="PS01152">
    <property type="entry name" value="HESB"/>
    <property type="match status" value="1"/>
</dbReference>
<dbReference type="InterPro" id="IPR017870">
    <property type="entry name" value="FeS_cluster_insertion_CS"/>
</dbReference>
<evidence type="ECO:0000256" key="4">
    <source>
        <dbReference type="ARBA" id="ARBA00023004"/>
    </source>
</evidence>
<dbReference type="Proteomes" id="UP000092377">
    <property type="component" value="Unassembled WGS sequence"/>
</dbReference>
<proteinExistence type="inferred from homology"/>
<dbReference type="Pfam" id="PF01521">
    <property type="entry name" value="Fe-S_biosyn"/>
    <property type="match status" value="1"/>
</dbReference>
<keyword evidence="4 8" id="KW-0408">Iron</keyword>
<organism evidence="10 11">
    <name type="scientific">Morganella psychrotolerans</name>
    <dbReference type="NCBI Taxonomy" id="368603"/>
    <lineage>
        <taxon>Bacteria</taxon>
        <taxon>Pseudomonadati</taxon>
        <taxon>Pseudomonadota</taxon>
        <taxon>Gammaproteobacteria</taxon>
        <taxon>Enterobacterales</taxon>
        <taxon>Morganellaceae</taxon>
        <taxon>Morganella</taxon>
    </lineage>
</organism>
<gene>
    <name evidence="8" type="primary">iscA</name>
    <name evidence="10" type="ORF">AYY18_05150</name>
</gene>
<evidence type="ECO:0000259" key="9">
    <source>
        <dbReference type="Pfam" id="PF01521"/>
    </source>
</evidence>
<evidence type="ECO:0000256" key="3">
    <source>
        <dbReference type="ARBA" id="ARBA00022723"/>
    </source>
</evidence>
<dbReference type="InterPro" id="IPR011302">
    <property type="entry name" value="IscA_proteobact"/>
</dbReference>
<dbReference type="HAMAP" id="MF_01429">
    <property type="entry name" value="Fe_S_insert_IscA"/>
    <property type="match status" value="1"/>
</dbReference>
<keyword evidence="11" id="KW-1185">Reference proteome</keyword>
<comment type="similarity">
    <text evidence="1 8">Belongs to the HesB/IscA family.</text>
</comment>
<keyword evidence="3 8" id="KW-0479">Metal-binding</keyword>
<evidence type="ECO:0000256" key="6">
    <source>
        <dbReference type="ARBA" id="ARBA00054942"/>
    </source>
</evidence>
<feature type="domain" description="Core" evidence="9">
    <location>
        <begin position="1"/>
        <end position="103"/>
    </location>
</feature>
<dbReference type="NCBIfam" id="NF007049">
    <property type="entry name" value="PRK09502.1"/>
    <property type="match status" value="1"/>
</dbReference>
<evidence type="ECO:0000313" key="10">
    <source>
        <dbReference type="EMBL" id="OBU07616.1"/>
    </source>
</evidence>
<evidence type="ECO:0000256" key="1">
    <source>
        <dbReference type="ARBA" id="ARBA00006718"/>
    </source>
</evidence>
<dbReference type="InterPro" id="IPR050322">
    <property type="entry name" value="Fe-S_cluster_asmbl/transfer"/>
</dbReference>
<accession>A0A1B8HEV6</accession>
<evidence type="ECO:0000256" key="5">
    <source>
        <dbReference type="ARBA" id="ARBA00032050"/>
    </source>
</evidence>
<comment type="caution">
    <text evidence="10">The sequence shown here is derived from an EMBL/GenBank/DDBJ whole genome shotgun (WGS) entry which is preliminary data.</text>
</comment>
<dbReference type="InterPro" id="IPR016092">
    <property type="entry name" value="ATAP"/>
</dbReference>
<dbReference type="RefSeq" id="WP_067402562.1">
    <property type="nucleotide sequence ID" value="NZ_LZEY01000023.1"/>
</dbReference>
<dbReference type="PANTHER" id="PTHR10072:SF41">
    <property type="entry name" value="IRON-SULFUR CLUSTER ASSEMBLY 1 HOMOLOG, MITOCHONDRIAL"/>
    <property type="match status" value="1"/>
</dbReference>
<dbReference type="FunFam" id="2.60.300.12:FF:000001">
    <property type="entry name" value="Iron-binding protein IscA"/>
    <property type="match status" value="1"/>
</dbReference>
<dbReference type="NCBIfam" id="TIGR00049">
    <property type="entry name" value="iron-sulfur cluster assembly accessory protein"/>
    <property type="match status" value="1"/>
</dbReference>
<evidence type="ECO:0000256" key="8">
    <source>
        <dbReference type="HAMAP-Rule" id="MF_01429"/>
    </source>
</evidence>
<name>A0A1B8HEV6_9GAMM</name>
<sequence length="107" mass="11430">MSISLTESAANRVSGFLASRGKGLGLRLGVRTSGCSGMAYVLEFADVLNDDDIVFEDKGVKVIIDGKSIVYLDGTEVDFVKEGLNEGFKFNNPNVDSECGCGESFHV</sequence>
<dbReference type="AlphaFoldDB" id="A0A1B8HEV6"/>
<evidence type="ECO:0000256" key="2">
    <source>
        <dbReference type="ARBA" id="ARBA00014591"/>
    </source>
</evidence>
<dbReference type="InterPro" id="IPR035903">
    <property type="entry name" value="HesB-like_dom_sf"/>
</dbReference>
<dbReference type="InterPro" id="IPR000361">
    <property type="entry name" value="ATAP_core_dom"/>
</dbReference>
<dbReference type="GO" id="GO:0016226">
    <property type="term" value="P:iron-sulfur cluster assembly"/>
    <property type="evidence" value="ECO:0007669"/>
    <property type="project" value="UniProtKB-UniRule"/>
</dbReference>
<comment type="function">
    <text evidence="6 8">Is able to transfer iron-sulfur clusters to apo-ferredoxin. Multiple cycles of [2Fe2S] cluster formation and transfer are observed, suggesting that IscA acts catalytically. Recruits intracellular free iron so as to provide iron for the assembly of transient iron-sulfur cluster in IscU in the presence of IscS, L-cysteine and the thioredoxin reductase system TrxA/TrxB.</text>
</comment>
<feature type="binding site" evidence="8">
    <location>
        <position position="101"/>
    </location>
    <ligand>
        <name>Fe cation</name>
        <dbReference type="ChEBI" id="CHEBI:24875"/>
    </ligand>
</feature>
<dbReference type="Gene3D" id="2.60.300.12">
    <property type="entry name" value="HesB-like domain"/>
    <property type="match status" value="1"/>
</dbReference>
<dbReference type="GO" id="GO:0005829">
    <property type="term" value="C:cytosol"/>
    <property type="evidence" value="ECO:0007669"/>
    <property type="project" value="TreeGrafter"/>
</dbReference>
<protein>
    <recommendedName>
        <fullName evidence="2 8">Iron-binding protein IscA</fullName>
    </recommendedName>
    <alternativeName>
        <fullName evidence="5 8">Iron-sulfur cluster assembly protein</fullName>
    </alternativeName>
</protein>
<dbReference type="SUPFAM" id="SSF89360">
    <property type="entry name" value="HesB-like domain"/>
    <property type="match status" value="1"/>
</dbReference>
<comment type="subunit">
    <text evidence="7 8">Homodimer; may form tetramers and higher multimers.</text>
</comment>
<dbReference type="OrthoDB" id="9801228at2"/>
<comment type="cofactor">
    <cofactor evidence="8">
        <name>Fe cation</name>
        <dbReference type="ChEBI" id="CHEBI:24875"/>
    </cofactor>
    <text evidence="8">Binds 2 iron ions per dimer. The dimer may bind additional iron ions.</text>
</comment>
<dbReference type="GO" id="GO:0051537">
    <property type="term" value="F:2 iron, 2 sulfur cluster binding"/>
    <property type="evidence" value="ECO:0007669"/>
    <property type="project" value="UniProtKB-ARBA"/>
</dbReference>
<feature type="binding site" evidence="8">
    <location>
        <position position="99"/>
    </location>
    <ligand>
        <name>Fe cation</name>
        <dbReference type="ChEBI" id="CHEBI:24875"/>
    </ligand>
</feature>
<dbReference type="EMBL" id="LZEY01000023">
    <property type="protein sequence ID" value="OBU07616.1"/>
    <property type="molecule type" value="Genomic_DNA"/>
</dbReference>
<reference evidence="11" key="1">
    <citation type="submission" date="2016-06" db="EMBL/GenBank/DDBJ databases">
        <authorList>
            <person name="Butler K."/>
        </authorList>
    </citation>
    <scope>NUCLEOTIDE SEQUENCE [LARGE SCALE GENOMIC DNA]</scope>
    <source>
        <strain evidence="11">GCSL-Mp20</strain>
    </source>
</reference>
<dbReference type="GO" id="GO:0005506">
    <property type="term" value="F:iron ion binding"/>
    <property type="evidence" value="ECO:0007669"/>
    <property type="project" value="UniProtKB-UniRule"/>
</dbReference>
<dbReference type="NCBIfam" id="TIGR02011">
    <property type="entry name" value="IscA"/>
    <property type="match status" value="1"/>
</dbReference>